<evidence type="ECO:0000256" key="2">
    <source>
        <dbReference type="ARBA" id="ARBA00023002"/>
    </source>
</evidence>
<dbReference type="Pfam" id="PF00106">
    <property type="entry name" value="adh_short"/>
    <property type="match status" value="1"/>
</dbReference>
<name>A0A9R1SYZ8_9HYME</name>
<dbReference type="SUPFAM" id="SSF51735">
    <property type="entry name" value="NAD(P)-binding Rossmann-fold domains"/>
    <property type="match status" value="1"/>
</dbReference>
<dbReference type="InterPro" id="IPR036291">
    <property type="entry name" value="NAD(P)-bd_dom_sf"/>
</dbReference>
<dbReference type="KEGG" id="fas:105264576"/>
<dbReference type="PRINTS" id="PR00080">
    <property type="entry name" value="SDRFAMILY"/>
</dbReference>
<gene>
    <name evidence="5" type="primary">LOC105264576</name>
</gene>
<dbReference type="GO" id="GO:0016616">
    <property type="term" value="F:oxidoreductase activity, acting on the CH-OH group of donors, NAD or NADP as acceptor"/>
    <property type="evidence" value="ECO:0007669"/>
    <property type="project" value="UniProtKB-ARBA"/>
</dbReference>
<dbReference type="PRINTS" id="PR00081">
    <property type="entry name" value="GDHRDH"/>
</dbReference>
<proteinExistence type="inferred from homology"/>
<evidence type="ECO:0000256" key="1">
    <source>
        <dbReference type="ARBA" id="ARBA00006484"/>
    </source>
</evidence>
<evidence type="ECO:0000313" key="4">
    <source>
        <dbReference type="Proteomes" id="UP000694866"/>
    </source>
</evidence>
<dbReference type="PANTHER" id="PTHR43115:SF4">
    <property type="entry name" value="DEHYDROGENASE_REDUCTASE SDR FAMILY MEMBER 11"/>
    <property type="match status" value="1"/>
</dbReference>
<comment type="similarity">
    <text evidence="1 3">Belongs to the short-chain dehydrogenases/reductases (SDR) family.</text>
</comment>
<sequence>MDRWAGKVAVITGASSGIGLATAKALIQNGMVVVGLARRKDKMENEMKNVPRAKGKFHAVKCDVANDNDVAEAFNWIKENIGKVQVLINNAGIARGGKFTEVENTVLENIIDVNLMGTVYCTKEILKVLQADNLPGHIININSIVGHRVVKPQNNDMNIYIASKHAITGYTETLMRELLGQNIRVTSLSPGLVKTEIVGAVSSTLAELPILEAEDIADSIIFLLGMPQRVQVNELTITPLGENLL</sequence>
<dbReference type="Gene3D" id="3.40.50.720">
    <property type="entry name" value="NAD(P)-binding Rossmann-like Domain"/>
    <property type="match status" value="1"/>
</dbReference>
<dbReference type="PANTHER" id="PTHR43115">
    <property type="entry name" value="DEHYDROGENASE/REDUCTASE SDR FAMILY MEMBER 11"/>
    <property type="match status" value="1"/>
</dbReference>
<keyword evidence="2" id="KW-0560">Oxidoreductase</keyword>
<organism evidence="4 5">
    <name type="scientific">Fopius arisanus</name>
    <dbReference type="NCBI Taxonomy" id="64838"/>
    <lineage>
        <taxon>Eukaryota</taxon>
        <taxon>Metazoa</taxon>
        <taxon>Ecdysozoa</taxon>
        <taxon>Arthropoda</taxon>
        <taxon>Hexapoda</taxon>
        <taxon>Insecta</taxon>
        <taxon>Pterygota</taxon>
        <taxon>Neoptera</taxon>
        <taxon>Endopterygota</taxon>
        <taxon>Hymenoptera</taxon>
        <taxon>Apocrita</taxon>
        <taxon>Ichneumonoidea</taxon>
        <taxon>Braconidae</taxon>
        <taxon>Opiinae</taxon>
        <taxon>Fopius</taxon>
    </lineage>
</organism>
<dbReference type="OrthoDB" id="1933717at2759"/>
<dbReference type="AlphaFoldDB" id="A0A9R1SYZ8"/>
<accession>A0A9R1SYZ8</accession>
<dbReference type="FunFam" id="3.40.50.720:FF:000047">
    <property type="entry name" value="NADP-dependent L-serine/L-allo-threonine dehydrogenase"/>
    <property type="match status" value="1"/>
</dbReference>
<dbReference type="Proteomes" id="UP000694866">
    <property type="component" value="Unplaced"/>
</dbReference>
<protein>
    <submittedName>
        <fullName evidence="5">Dehydrogenase/reductase SDR family member 11</fullName>
    </submittedName>
</protein>
<reference evidence="5" key="1">
    <citation type="submission" date="2025-08" db="UniProtKB">
        <authorList>
            <consortium name="RefSeq"/>
        </authorList>
    </citation>
    <scope>IDENTIFICATION</scope>
    <source>
        <strain evidence="5">USDA-PBARC FA_bdor</strain>
        <tissue evidence="5">Whole organism</tissue>
    </source>
</reference>
<dbReference type="RefSeq" id="XP_011299837.1">
    <property type="nucleotide sequence ID" value="XM_011301535.1"/>
</dbReference>
<dbReference type="InterPro" id="IPR002347">
    <property type="entry name" value="SDR_fam"/>
</dbReference>
<evidence type="ECO:0000313" key="5">
    <source>
        <dbReference type="RefSeq" id="XP_011299837.1"/>
    </source>
</evidence>
<dbReference type="GeneID" id="105264576"/>
<evidence type="ECO:0000256" key="3">
    <source>
        <dbReference type="RuleBase" id="RU000363"/>
    </source>
</evidence>
<keyword evidence="4" id="KW-1185">Reference proteome</keyword>